<protein>
    <submittedName>
        <fullName evidence="5">INVOLVED IN DE NOVO 2-like</fullName>
    </submittedName>
</protein>
<dbReference type="Gramene" id="OE9A031782T1">
    <property type="protein sequence ID" value="OE9A031782C1"/>
    <property type="gene ID" value="OE9A031782"/>
</dbReference>
<dbReference type="EMBL" id="CACTIH010005683">
    <property type="protein sequence ID" value="CAA3000295.1"/>
    <property type="molecule type" value="Genomic_DNA"/>
</dbReference>
<organism evidence="5 6">
    <name type="scientific">Olea europaea subsp. europaea</name>
    <dbReference type="NCBI Taxonomy" id="158383"/>
    <lineage>
        <taxon>Eukaryota</taxon>
        <taxon>Viridiplantae</taxon>
        <taxon>Streptophyta</taxon>
        <taxon>Embryophyta</taxon>
        <taxon>Tracheophyta</taxon>
        <taxon>Spermatophyta</taxon>
        <taxon>Magnoliopsida</taxon>
        <taxon>eudicotyledons</taxon>
        <taxon>Gunneridae</taxon>
        <taxon>Pentapetalae</taxon>
        <taxon>asterids</taxon>
        <taxon>lamiids</taxon>
        <taxon>Lamiales</taxon>
        <taxon>Oleaceae</taxon>
        <taxon>Oleeae</taxon>
        <taxon>Olea</taxon>
    </lineage>
</organism>
<keyword evidence="1" id="KW-0175">Coiled coil</keyword>
<dbReference type="InterPro" id="IPR005381">
    <property type="entry name" value="Znf-XS_domain"/>
</dbReference>
<dbReference type="InterPro" id="IPR005380">
    <property type="entry name" value="XS_domain"/>
</dbReference>
<evidence type="ECO:0000256" key="2">
    <source>
        <dbReference type="ARBA" id="ARBA00023158"/>
    </source>
</evidence>
<reference evidence="5 6" key="1">
    <citation type="submission" date="2019-12" db="EMBL/GenBank/DDBJ databases">
        <authorList>
            <person name="Alioto T."/>
            <person name="Alioto T."/>
            <person name="Gomez Garrido J."/>
        </authorList>
    </citation>
    <scope>NUCLEOTIDE SEQUENCE [LARGE SCALE GENOMIC DNA]</scope>
</reference>
<keyword evidence="6" id="KW-1185">Reference proteome</keyword>
<dbReference type="PANTHER" id="PTHR21596">
    <property type="entry name" value="RIBONUCLEASE P SUBUNIT P38"/>
    <property type="match status" value="1"/>
</dbReference>
<gene>
    <name evidence="5" type="ORF">OLEA9_A031782</name>
</gene>
<name>A0A8S0T5T2_OLEEU</name>
<keyword evidence="2" id="KW-0943">RNA-mediated gene silencing</keyword>
<evidence type="ECO:0000313" key="6">
    <source>
        <dbReference type="Proteomes" id="UP000594638"/>
    </source>
</evidence>
<dbReference type="AlphaFoldDB" id="A0A8S0T5T2"/>
<dbReference type="Proteomes" id="UP000594638">
    <property type="component" value="Unassembled WGS sequence"/>
</dbReference>
<evidence type="ECO:0000256" key="1">
    <source>
        <dbReference type="ARBA" id="ARBA00023054"/>
    </source>
</evidence>
<proteinExistence type="predicted"/>
<dbReference type="GO" id="GO:0080188">
    <property type="term" value="P:gene silencing by siRNA-directed DNA methylation"/>
    <property type="evidence" value="ECO:0007669"/>
    <property type="project" value="InterPro"/>
</dbReference>
<evidence type="ECO:0000259" key="3">
    <source>
        <dbReference type="Pfam" id="PF03468"/>
    </source>
</evidence>
<evidence type="ECO:0000313" key="5">
    <source>
        <dbReference type="EMBL" id="CAA3000295.1"/>
    </source>
</evidence>
<dbReference type="OrthoDB" id="1892195at2759"/>
<dbReference type="InterPro" id="IPR038588">
    <property type="entry name" value="XS_domain_sf"/>
</dbReference>
<feature type="domain" description="XS" evidence="3">
    <location>
        <begin position="116"/>
        <end position="225"/>
    </location>
</feature>
<sequence length="451" mass="51967">MSYSSEDETDISESELDDYVDRCYEQLKNAPKKVQYSDELFRCPYCPGKKKLVYPFKDLFQHASDVGSRSMNREIKDKGKHLGLVKYLKKDIGGEDIPLEFAGLAIELPRDSAVNDLFVWPWMGILANVDVECRDGVYLDVSSSRLRNDLASKGFNPVRVRLLREKNQCRYAIVEFKKDWSGFYNAMMFERNFEADHHGKKEFHIAPYLDDNKLYGWVARNEDFKSEGVFGDFLRKNGDLMSVADVESQEIRKTGQLISNLTNTVDVLKARLDEIETSHPDGHGNIGCQKAECTDRLAKSSHRRRSATLASLRLHRIFEILQLGPCLEGLSRSARVRNLTRISVRNCSRLQLPKKSRCLFCILEDRKMRCMVMKYSIEVVDSFYILQEVCEFDVLVNCVNGTRHIDSDDEESEFGPLSNRFAKKAANSRWTTFFFPKEISLEYQLGNLIQS</sequence>
<feature type="domain" description="Zinc finger-XS" evidence="4">
    <location>
        <begin position="43"/>
        <end position="84"/>
    </location>
</feature>
<dbReference type="Gene3D" id="3.30.70.2890">
    <property type="entry name" value="XS domain"/>
    <property type="match status" value="1"/>
</dbReference>
<evidence type="ECO:0000259" key="4">
    <source>
        <dbReference type="Pfam" id="PF03470"/>
    </source>
</evidence>
<dbReference type="PANTHER" id="PTHR21596:SF65">
    <property type="entry name" value="PROTEIN INVOLVED IN DE NOVO 2-RELATED"/>
    <property type="match status" value="1"/>
</dbReference>
<dbReference type="Pfam" id="PF03468">
    <property type="entry name" value="XS"/>
    <property type="match status" value="1"/>
</dbReference>
<dbReference type="InterPro" id="IPR045177">
    <property type="entry name" value="FDM1-5/IDN2"/>
</dbReference>
<comment type="caution">
    <text evidence="5">The sequence shown here is derived from an EMBL/GenBank/DDBJ whole genome shotgun (WGS) entry which is preliminary data.</text>
</comment>
<accession>A0A8S0T5T2</accession>
<dbReference type="Pfam" id="PF03470">
    <property type="entry name" value="zf-XS"/>
    <property type="match status" value="1"/>
</dbReference>